<dbReference type="PANTHER" id="PTHR22761">
    <property type="entry name" value="CHARGED MULTIVESICULAR BODY PROTEIN"/>
    <property type="match status" value="1"/>
</dbReference>
<evidence type="ECO:0000256" key="7">
    <source>
        <dbReference type="SAM" id="MobiDB-lite"/>
    </source>
</evidence>
<dbReference type="GO" id="GO:0000815">
    <property type="term" value="C:ESCRT III complex"/>
    <property type="evidence" value="ECO:0007669"/>
    <property type="project" value="TreeGrafter"/>
</dbReference>
<dbReference type="GO" id="GO:0005771">
    <property type="term" value="C:multivesicular body"/>
    <property type="evidence" value="ECO:0007669"/>
    <property type="project" value="TreeGrafter"/>
</dbReference>
<dbReference type="PANTHER" id="PTHR22761:SF5">
    <property type="entry name" value="CHARGED MULTIVESICULAR BODY PROTEIN 6"/>
    <property type="match status" value="1"/>
</dbReference>
<evidence type="ECO:0000256" key="2">
    <source>
        <dbReference type="ARBA" id="ARBA00006190"/>
    </source>
</evidence>
<evidence type="ECO:0000313" key="9">
    <source>
        <dbReference type="Proteomes" id="UP000515908"/>
    </source>
</evidence>
<reference evidence="8 9" key="1">
    <citation type="submission" date="2020-08" db="EMBL/GenBank/DDBJ databases">
        <authorList>
            <person name="Newling K."/>
            <person name="Davey J."/>
            <person name="Forrester S."/>
        </authorList>
    </citation>
    <scope>NUCLEOTIDE SEQUENCE [LARGE SCALE GENOMIC DNA]</scope>
    <source>
        <strain evidence="9">Crithidia deanei Carvalho (ATCC PRA-265)</strain>
    </source>
</reference>
<gene>
    <name evidence="8" type="ORF">ADEAN_000699900</name>
</gene>
<feature type="compositionally biased region" description="Basic and acidic residues" evidence="7">
    <location>
        <begin position="8"/>
        <end position="24"/>
    </location>
</feature>
<dbReference type="OrthoDB" id="441172at2759"/>
<evidence type="ECO:0000313" key="8">
    <source>
        <dbReference type="EMBL" id="CAD2219492.1"/>
    </source>
</evidence>
<evidence type="ECO:0000256" key="5">
    <source>
        <dbReference type="ARBA" id="ARBA00022927"/>
    </source>
</evidence>
<name>S9VCW8_9TRYP</name>
<dbReference type="AlphaFoldDB" id="S9VCW8"/>
<protein>
    <submittedName>
        <fullName evidence="8">Snf7, putative</fullName>
    </submittedName>
</protein>
<dbReference type="GO" id="GO:0032511">
    <property type="term" value="P:late endosome to vacuole transport via multivesicular body sorting pathway"/>
    <property type="evidence" value="ECO:0007669"/>
    <property type="project" value="TreeGrafter"/>
</dbReference>
<comment type="subcellular location">
    <subcellularLocation>
        <location evidence="1">Endosome membrane</location>
    </subcellularLocation>
</comment>
<keyword evidence="5" id="KW-0653">Protein transport</keyword>
<dbReference type="GO" id="GO:0006900">
    <property type="term" value="P:vesicle budding from membrane"/>
    <property type="evidence" value="ECO:0007669"/>
    <property type="project" value="TreeGrafter"/>
</dbReference>
<feature type="region of interest" description="Disordered" evidence="7">
    <location>
        <begin position="1"/>
        <end position="35"/>
    </location>
</feature>
<comment type="similarity">
    <text evidence="2">Belongs to the SNF7 family.</text>
</comment>
<organism evidence="8 9">
    <name type="scientific">Angomonas deanei</name>
    <dbReference type="NCBI Taxonomy" id="59799"/>
    <lineage>
        <taxon>Eukaryota</taxon>
        <taxon>Discoba</taxon>
        <taxon>Euglenozoa</taxon>
        <taxon>Kinetoplastea</taxon>
        <taxon>Metakinetoplastina</taxon>
        <taxon>Trypanosomatida</taxon>
        <taxon>Trypanosomatidae</taxon>
        <taxon>Strigomonadinae</taxon>
        <taxon>Angomonas</taxon>
    </lineage>
</organism>
<keyword evidence="4" id="KW-0967">Endosome</keyword>
<dbReference type="VEuPathDB" id="TriTrypDB:ADEAN_000699900"/>
<feature type="compositionally biased region" description="Basic and acidic residues" evidence="7">
    <location>
        <begin position="202"/>
        <end position="220"/>
    </location>
</feature>
<keyword evidence="3" id="KW-0813">Transport</keyword>
<evidence type="ECO:0000256" key="6">
    <source>
        <dbReference type="ARBA" id="ARBA00023136"/>
    </source>
</evidence>
<proteinExistence type="inferred from homology"/>
<evidence type="ECO:0000256" key="3">
    <source>
        <dbReference type="ARBA" id="ARBA00022448"/>
    </source>
</evidence>
<evidence type="ECO:0000256" key="1">
    <source>
        <dbReference type="ARBA" id="ARBA00004608"/>
    </source>
</evidence>
<dbReference type="InterPro" id="IPR005024">
    <property type="entry name" value="Snf7_fam"/>
</dbReference>
<evidence type="ECO:0000256" key="4">
    <source>
        <dbReference type="ARBA" id="ARBA00022753"/>
    </source>
</evidence>
<accession>S9VCW8</accession>
<dbReference type="Gene3D" id="6.10.140.1230">
    <property type="match status" value="1"/>
</dbReference>
<dbReference type="Pfam" id="PF03357">
    <property type="entry name" value="Snf7"/>
    <property type="match status" value="1"/>
</dbReference>
<dbReference type="Proteomes" id="UP000515908">
    <property type="component" value="Chromosome 14"/>
</dbReference>
<dbReference type="GO" id="GO:0015031">
    <property type="term" value="P:protein transport"/>
    <property type="evidence" value="ECO:0007669"/>
    <property type="project" value="UniProtKB-KW"/>
</dbReference>
<keyword evidence="9" id="KW-1185">Reference proteome</keyword>
<keyword evidence="6" id="KW-0472">Membrane</keyword>
<feature type="region of interest" description="Disordered" evidence="7">
    <location>
        <begin position="182"/>
        <end position="220"/>
    </location>
</feature>
<sequence length="220" mass="24978">MGSSGSKSDTKKNDRREPAPKPVERSTITASDKAKLQLKLQRDNLTAAIKRFERVEEKEHEKAKEFMRAGNKRKALYCLKREKAQRSQIDSVTSILDNVENLIATVEFAQIEAEVVNAMKDGKSELEKLNKMLNIDDVEKLMDETAESVEEARRIDAILSMPIDGVENDDELLNELREQMGEVKEESNMDTVKVPNHALPEVQKEEEKSPEKEKRQLAAA</sequence>
<dbReference type="EMBL" id="LR877158">
    <property type="protein sequence ID" value="CAD2219492.1"/>
    <property type="molecule type" value="Genomic_DNA"/>
</dbReference>